<keyword evidence="5" id="KW-1185">Reference proteome</keyword>
<feature type="domain" description="Organic solvent tolerance-like N-terminal" evidence="3">
    <location>
        <begin position="22"/>
        <end position="179"/>
    </location>
</feature>
<comment type="caution">
    <text evidence="4">The sequence shown here is derived from an EMBL/GenBank/DDBJ whole genome shotgun (WGS) entry which is preliminary data.</text>
</comment>
<evidence type="ECO:0000313" key="4">
    <source>
        <dbReference type="EMBL" id="MFD2872588.1"/>
    </source>
</evidence>
<proteinExistence type="predicted"/>
<evidence type="ECO:0000256" key="1">
    <source>
        <dbReference type="SAM" id="MobiDB-lite"/>
    </source>
</evidence>
<dbReference type="InterPro" id="IPR005653">
    <property type="entry name" value="OstA-like_N"/>
</dbReference>
<dbReference type="Proteomes" id="UP001597557">
    <property type="component" value="Unassembled WGS sequence"/>
</dbReference>
<feature type="region of interest" description="Disordered" evidence="1">
    <location>
        <begin position="830"/>
        <end position="850"/>
    </location>
</feature>
<feature type="domain" description="Organic solvent tolerance-like N-terminal" evidence="2">
    <location>
        <begin position="611"/>
        <end position="697"/>
    </location>
</feature>
<dbReference type="EMBL" id="JBHUPD010000002">
    <property type="protein sequence ID" value="MFD2872588.1"/>
    <property type="molecule type" value="Genomic_DNA"/>
</dbReference>
<name>A0ABW5YB94_9SPHI</name>
<feature type="region of interest" description="Disordered" evidence="1">
    <location>
        <begin position="886"/>
        <end position="957"/>
    </location>
</feature>
<accession>A0ABW5YB94</accession>
<gene>
    <name evidence="4" type="ORF">ACFS5N_08925</name>
</gene>
<reference evidence="5" key="1">
    <citation type="journal article" date="2019" name="Int. J. Syst. Evol. Microbiol.">
        <title>The Global Catalogue of Microorganisms (GCM) 10K type strain sequencing project: providing services to taxonomists for standard genome sequencing and annotation.</title>
        <authorList>
            <consortium name="The Broad Institute Genomics Platform"/>
            <consortium name="The Broad Institute Genome Sequencing Center for Infectious Disease"/>
            <person name="Wu L."/>
            <person name="Ma J."/>
        </authorList>
    </citation>
    <scope>NUCLEOTIDE SEQUENCE [LARGE SCALE GENOMIC DNA]</scope>
    <source>
        <strain evidence="5">KCTC 22437</strain>
    </source>
</reference>
<organism evidence="4 5">
    <name type="scientific">Mucilaginibacter ximonensis</name>
    <dbReference type="NCBI Taxonomy" id="538021"/>
    <lineage>
        <taxon>Bacteria</taxon>
        <taxon>Pseudomonadati</taxon>
        <taxon>Bacteroidota</taxon>
        <taxon>Sphingobacteriia</taxon>
        <taxon>Sphingobacteriales</taxon>
        <taxon>Sphingobacteriaceae</taxon>
        <taxon>Mucilaginibacter</taxon>
    </lineage>
</organism>
<sequence length="957" mass="105605">MNKYVLSFFFLLATLSVLGQKKSRVNLVSSTSLNSITNPNGSRTIRVHNGVFKQDYSTLTSDSAYFYPDLNMVDAFGHVIINQGDTVHIYSDKLNYNGNTKVAVLTDHVMMVDKDATLTTNNFTYNTATRIGTYVDGGKLVNKDNTLTSKNGYYFAFTRDAYFRYDVVCKTPDAVINTDTMRYNSGTRINYFYGPTIIKGKDKDNLYTENGTYNTVLKQAAFGKKNLYTSQSKSLKGDSLFYDRLKGYGRAVKHVTFTDTEQRITIKGDFGEYFKTNDLAVVTENAYMIFVTEDSTSTAKPTDSLKAATNIKAGKTDSVTKVATDPSIKKITGTRPVTDSLLKRNKVATDSLTKSFQKNAGALVNKNLTLKSVRDSIFKKNAANKQLTLQGVKDSVIKQLPAANKTNLTNKKASQIKAATPTKKAAVVVPGAPAVKNPAPVFAEKTIPKLGPIVYKFQDTVKEKAEVKRPNIRYDSLFMAGDTFKTKMITYKDYKLLKQRQYELAHPDTTAKSVVAPVKKVNDIDNTDYTKPVKYIRQKPFSIAIDTAQKPFEIPQLKRDTNFRVFMYPKVILSRSKSSASKSVAPPVATTAAAKPASDKTKISAPKLTAADSLRIKQKADSLEALRKSKEIPDTTRMRIISVYNNAKIFKSDLQAKADSMFYSSLDSTIRMYNKPMIWTQNSQLSGDTINLQMKNKKLDNLDMFPAAFIVNIEKNDSTHFNQAGGKFMHGTFKNGKLNSFTIIGNAETIYFKRDSVKNTVTDMSRTQSGKARFDFVNGDISSASFSEKYTARGIPIGKAKDEDRILKGFIWKPKDRPASKESILSHRAVKTKSTGKVPAKTGGNKGKAVVKKPGATKTAIDTANIKSDVDTSAVTAKKDSLNLKSSGAKADSLTKKPTLLKSATTKPGIAPQMLKPANQPASKSTAPRDSVSTAIKSTRDSSRRDTTRLKKPAPPK</sequence>
<evidence type="ECO:0000259" key="3">
    <source>
        <dbReference type="Pfam" id="PF13100"/>
    </source>
</evidence>
<protein>
    <submittedName>
        <fullName evidence="4">OstA-like protein</fullName>
    </submittedName>
</protein>
<evidence type="ECO:0000313" key="5">
    <source>
        <dbReference type="Proteomes" id="UP001597557"/>
    </source>
</evidence>
<dbReference type="Pfam" id="PF03968">
    <property type="entry name" value="LptD_N"/>
    <property type="match status" value="1"/>
</dbReference>
<feature type="compositionally biased region" description="Polar residues" evidence="1">
    <location>
        <begin position="920"/>
        <end position="937"/>
    </location>
</feature>
<dbReference type="RefSeq" id="WP_377184421.1">
    <property type="nucleotide sequence ID" value="NZ_JBHUPD010000002.1"/>
</dbReference>
<dbReference type="Pfam" id="PF13100">
    <property type="entry name" value="OstA_2"/>
    <property type="match status" value="1"/>
</dbReference>
<evidence type="ECO:0000259" key="2">
    <source>
        <dbReference type="Pfam" id="PF03968"/>
    </source>
</evidence>
<dbReference type="Gene3D" id="2.60.450.10">
    <property type="entry name" value="Lipopolysaccharide (LPS) transport protein A like domain"/>
    <property type="match status" value="2"/>
</dbReference>
<feature type="compositionally biased region" description="Basic and acidic residues" evidence="1">
    <location>
        <begin position="938"/>
        <end position="949"/>
    </location>
</feature>